<keyword evidence="4" id="KW-1185">Reference proteome</keyword>
<keyword evidence="1" id="KW-0418">Kinase</keyword>
<dbReference type="Pfam" id="PF13581">
    <property type="entry name" value="HATPase_c_2"/>
    <property type="match status" value="1"/>
</dbReference>
<sequence>MSSNPFRERRLLLSADLASVTHGRHFVRDTLLEWDLARLVEDAELGVSELIANAVRHARTDVTLSIAAADRVTISIADGEPMLHRPFVPGGDEIPESGRGLKIVAAVSDDWGIEARSGGKAVWFSLMLPDSATADADLFAIHRSASAAGQGDASSKAGVG</sequence>
<dbReference type="InterPro" id="IPR003594">
    <property type="entry name" value="HATPase_dom"/>
</dbReference>
<feature type="domain" description="Histidine kinase/HSP90-like ATPase" evidence="2">
    <location>
        <begin position="14"/>
        <end position="125"/>
    </location>
</feature>
<evidence type="ECO:0000256" key="1">
    <source>
        <dbReference type="ARBA" id="ARBA00022527"/>
    </source>
</evidence>
<reference evidence="3 4" key="1">
    <citation type="journal article" date="2019" name="Int. J. Syst. Evol. Microbiol.">
        <title>The Global Catalogue of Microorganisms (GCM) 10K type strain sequencing project: providing services to taxonomists for standard genome sequencing and annotation.</title>
        <authorList>
            <consortium name="The Broad Institute Genomics Platform"/>
            <consortium name="The Broad Institute Genome Sequencing Center for Infectious Disease"/>
            <person name="Wu L."/>
            <person name="Ma J."/>
        </authorList>
    </citation>
    <scope>NUCLEOTIDE SEQUENCE [LARGE SCALE GENOMIC DNA]</scope>
    <source>
        <strain evidence="3 4">JCM 10671</strain>
    </source>
</reference>
<dbReference type="RefSeq" id="WP_344600714.1">
    <property type="nucleotide sequence ID" value="NZ_BAAAHE010000002.1"/>
</dbReference>
<dbReference type="EMBL" id="BAAAHE010000002">
    <property type="protein sequence ID" value="GAA0604153.1"/>
    <property type="molecule type" value="Genomic_DNA"/>
</dbReference>
<gene>
    <name evidence="3" type="ORF">GCM10009547_02420</name>
</gene>
<evidence type="ECO:0000313" key="3">
    <source>
        <dbReference type="EMBL" id="GAA0604153.1"/>
    </source>
</evidence>
<protein>
    <recommendedName>
        <fullName evidence="2">Histidine kinase/HSP90-like ATPase domain-containing protein</fullName>
    </recommendedName>
</protein>
<comment type="caution">
    <text evidence="3">The sequence shown here is derived from an EMBL/GenBank/DDBJ whole genome shotgun (WGS) entry which is preliminary data.</text>
</comment>
<keyword evidence="1" id="KW-0723">Serine/threonine-protein kinase</keyword>
<dbReference type="SUPFAM" id="SSF55874">
    <property type="entry name" value="ATPase domain of HSP90 chaperone/DNA topoisomerase II/histidine kinase"/>
    <property type="match status" value="1"/>
</dbReference>
<organism evidence="3 4">
    <name type="scientific">Sporichthya brevicatena</name>
    <dbReference type="NCBI Taxonomy" id="171442"/>
    <lineage>
        <taxon>Bacteria</taxon>
        <taxon>Bacillati</taxon>
        <taxon>Actinomycetota</taxon>
        <taxon>Actinomycetes</taxon>
        <taxon>Sporichthyales</taxon>
        <taxon>Sporichthyaceae</taxon>
        <taxon>Sporichthya</taxon>
    </lineage>
</organism>
<dbReference type="InterPro" id="IPR050267">
    <property type="entry name" value="Anti-sigma-factor_SerPK"/>
</dbReference>
<dbReference type="CDD" id="cd16936">
    <property type="entry name" value="HATPase_RsbW-like"/>
    <property type="match status" value="1"/>
</dbReference>
<dbReference type="Proteomes" id="UP001500957">
    <property type="component" value="Unassembled WGS sequence"/>
</dbReference>
<accession>A0ABN1G529</accession>
<proteinExistence type="predicted"/>
<name>A0ABN1G529_9ACTN</name>
<dbReference type="PANTHER" id="PTHR35526">
    <property type="entry name" value="ANTI-SIGMA-F FACTOR RSBW-RELATED"/>
    <property type="match status" value="1"/>
</dbReference>
<keyword evidence="1" id="KW-0808">Transferase</keyword>
<evidence type="ECO:0000259" key="2">
    <source>
        <dbReference type="Pfam" id="PF13581"/>
    </source>
</evidence>
<dbReference type="PANTHER" id="PTHR35526:SF3">
    <property type="entry name" value="ANTI-SIGMA-F FACTOR RSBW"/>
    <property type="match status" value="1"/>
</dbReference>
<evidence type="ECO:0000313" key="4">
    <source>
        <dbReference type="Proteomes" id="UP001500957"/>
    </source>
</evidence>
<dbReference type="InterPro" id="IPR036890">
    <property type="entry name" value="HATPase_C_sf"/>
</dbReference>
<dbReference type="Gene3D" id="3.30.565.10">
    <property type="entry name" value="Histidine kinase-like ATPase, C-terminal domain"/>
    <property type="match status" value="1"/>
</dbReference>